<protein>
    <submittedName>
        <fullName evidence="5">Glycerate kinase</fullName>
        <ecNumber evidence="5">2.7.1.31</ecNumber>
    </submittedName>
</protein>
<evidence type="ECO:0000256" key="2">
    <source>
        <dbReference type="ARBA" id="ARBA00022679"/>
    </source>
</evidence>
<proteinExistence type="inferred from homology"/>
<evidence type="ECO:0000313" key="5">
    <source>
        <dbReference type="EMBL" id="XDS45186.1"/>
    </source>
</evidence>
<organism evidence="5">
    <name type="scientific">Bifidobacterium aquikefiricola</name>
    <dbReference type="NCBI Taxonomy" id="3059038"/>
    <lineage>
        <taxon>Bacteria</taxon>
        <taxon>Bacillati</taxon>
        <taxon>Actinomycetota</taxon>
        <taxon>Actinomycetes</taxon>
        <taxon>Bifidobacteriales</taxon>
        <taxon>Bifidobacteriaceae</taxon>
        <taxon>Bifidobacterium</taxon>
    </lineage>
</organism>
<dbReference type="EMBL" id="CP129674">
    <property type="protein sequence ID" value="XDS45186.1"/>
    <property type="molecule type" value="Genomic_DNA"/>
</dbReference>
<evidence type="ECO:0000256" key="3">
    <source>
        <dbReference type="ARBA" id="ARBA00022777"/>
    </source>
</evidence>
<dbReference type="RefSeq" id="WP_369344724.1">
    <property type="nucleotide sequence ID" value="NZ_CP129674.1"/>
</dbReference>
<dbReference type="PIRSF" id="PIRSF006078">
    <property type="entry name" value="GlxK"/>
    <property type="match status" value="1"/>
</dbReference>
<dbReference type="InterPro" id="IPR018193">
    <property type="entry name" value="Glyc_kinase_flavodox-like_fold"/>
</dbReference>
<dbReference type="PANTHER" id="PTHR21599">
    <property type="entry name" value="GLYCERATE KINASE"/>
    <property type="match status" value="1"/>
</dbReference>
<comment type="similarity">
    <text evidence="1 4">Belongs to the glycerate kinase type-1 family.</text>
</comment>
<evidence type="ECO:0000256" key="4">
    <source>
        <dbReference type="PIRNR" id="PIRNR006078"/>
    </source>
</evidence>
<dbReference type="Gene3D" id="3.40.50.10350">
    <property type="entry name" value="Glycerate kinase, domain 1"/>
    <property type="match status" value="1"/>
</dbReference>
<accession>A0AB39U7V6</accession>
<evidence type="ECO:0000256" key="1">
    <source>
        <dbReference type="ARBA" id="ARBA00006284"/>
    </source>
</evidence>
<reference evidence="5" key="1">
    <citation type="submission" date="2023-07" db="EMBL/GenBank/DDBJ databases">
        <title>Bifidobacterium aquikefiriaerophilum sp. nov. and Bifidobacterium eccum sp. nov., isolated from water kefir.</title>
        <authorList>
            <person name="Breselge S."/>
            <person name="Bellassi P."/>
            <person name="Barcenilla C."/>
            <person name="Alvarez-Ordonez A."/>
            <person name="Morelli L."/>
            <person name="Cotter P.D."/>
        </authorList>
    </citation>
    <scope>NUCLEOTIDE SEQUENCE</scope>
    <source>
        <strain evidence="5">WK041_4_12</strain>
    </source>
</reference>
<dbReference type="SUPFAM" id="SSF110738">
    <property type="entry name" value="Glycerate kinase I"/>
    <property type="match status" value="1"/>
</dbReference>
<dbReference type="InterPro" id="IPR036129">
    <property type="entry name" value="Glycerate_kinase_sf"/>
</dbReference>
<keyword evidence="3 4" id="KW-0418">Kinase</keyword>
<dbReference type="Pfam" id="PF02595">
    <property type="entry name" value="Gly_kinase"/>
    <property type="match status" value="1"/>
</dbReference>
<dbReference type="Gene3D" id="3.90.1510.10">
    <property type="entry name" value="Glycerate kinase, domain 2"/>
    <property type="match status" value="1"/>
</dbReference>
<keyword evidence="2 4" id="KW-0808">Transferase</keyword>
<dbReference type="GO" id="GO:0031388">
    <property type="term" value="P:organic acid phosphorylation"/>
    <property type="evidence" value="ECO:0007669"/>
    <property type="project" value="UniProtKB-UniRule"/>
</dbReference>
<dbReference type="InterPro" id="IPR018197">
    <property type="entry name" value="Glycerate_kinase_RE-like"/>
</dbReference>
<dbReference type="AlphaFoldDB" id="A0AB39U7V6"/>
<dbReference type="EC" id="2.7.1.31" evidence="5"/>
<dbReference type="PANTHER" id="PTHR21599:SF0">
    <property type="entry name" value="GLYCERATE KINASE"/>
    <property type="match status" value="1"/>
</dbReference>
<dbReference type="InterPro" id="IPR004381">
    <property type="entry name" value="Glycerate_kinase"/>
</dbReference>
<dbReference type="KEGG" id="baqk:QN215_03460"/>
<dbReference type="NCBIfam" id="TIGR00045">
    <property type="entry name" value="glycerate kinase"/>
    <property type="match status" value="1"/>
</dbReference>
<sequence>MRYLLAPDSFKESAGAESVARAMSRGIHSTDPSAEVRMLPLSDGGEGLTSALVQATHGHIDTAAAHDASGNEIQASFGFLGSSDASTAVIELAAASGIERIPQDRRDPMSASTFGTGELIMAAIKAGARRIILGLGGSASTDGGTGLATACGYRFLDEQGNSLESGGGSLSQLHAIDARNVNREAVSIPIVIASDVVNPLTGPHGAARVFAPQKGATAAQIDKLDMGLAHFSEHIKSFNGRDVQGIAGAGAAGGSGAGLLGLFNATIQPGIELVLDLVRGRDACQWADVVITGEGSIDAQTPFGKVPSGIAKLAQGEGKPCIAIGGQIKLDESDRKRLRDAGIVASFGIAPGAADLKSLLATTEENVEASCASIAALLKTRPCGASHDQH</sequence>
<name>A0AB39U7V6_9BIFI</name>
<dbReference type="GO" id="GO:0008887">
    <property type="term" value="F:glycerate kinase activity"/>
    <property type="evidence" value="ECO:0007669"/>
    <property type="project" value="UniProtKB-UniRule"/>
</dbReference>
<gene>
    <name evidence="5" type="ORF">QN215_03460</name>
</gene>